<feature type="signal peptide" evidence="2">
    <location>
        <begin position="1"/>
        <end position="23"/>
    </location>
</feature>
<dbReference type="Proteomes" id="UP000195442">
    <property type="component" value="Unassembled WGS sequence"/>
</dbReference>
<proteinExistence type="predicted"/>
<evidence type="ECO:0000313" key="4">
    <source>
        <dbReference type="Proteomes" id="UP000195442"/>
    </source>
</evidence>
<gene>
    <name evidence="3" type="ORF">CRENPOLYSF2_4180004</name>
</gene>
<dbReference type="AlphaFoldDB" id="A0A1R4HEJ7"/>
<accession>A0A1R4HEJ7</accession>
<evidence type="ECO:0000313" key="3">
    <source>
        <dbReference type="EMBL" id="SJM94652.1"/>
    </source>
</evidence>
<evidence type="ECO:0000256" key="2">
    <source>
        <dbReference type="SAM" id="SignalP"/>
    </source>
</evidence>
<keyword evidence="4" id="KW-1185">Reference proteome</keyword>
<evidence type="ECO:0000256" key="1">
    <source>
        <dbReference type="SAM" id="MobiDB-lite"/>
    </source>
</evidence>
<dbReference type="EMBL" id="FUKJ01000355">
    <property type="protein sequence ID" value="SJM94652.1"/>
    <property type="molecule type" value="Genomic_DNA"/>
</dbReference>
<organism evidence="3 4">
    <name type="scientific">Crenothrix polyspora</name>
    <dbReference type="NCBI Taxonomy" id="360316"/>
    <lineage>
        <taxon>Bacteria</taxon>
        <taxon>Pseudomonadati</taxon>
        <taxon>Pseudomonadota</taxon>
        <taxon>Gammaproteobacteria</taxon>
        <taxon>Methylococcales</taxon>
        <taxon>Crenotrichaceae</taxon>
        <taxon>Crenothrix</taxon>
    </lineage>
</organism>
<feature type="region of interest" description="Disordered" evidence="1">
    <location>
        <begin position="108"/>
        <end position="139"/>
    </location>
</feature>
<dbReference type="OrthoDB" id="8536851at2"/>
<reference evidence="4" key="1">
    <citation type="submission" date="2017-02" db="EMBL/GenBank/DDBJ databases">
        <authorList>
            <person name="Daims H."/>
        </authorList>
    </citation>
    <scope>NUCLEOTIDE SEQUENCE [LARGE SCALE GENOMIC DNA]</scope>
</reference>
<dbReference type="RefSeq" id="WP_087147878.1">
    <property type="nucleotide sequence ID" value="NZ_FUKJ01000355.1"/>
</dbReference>
<sequence>MKRFLIAAALAVVVTTFNTGALADNVGQPGFYGRINIGGYRQPRVLYRQPIAIGRVPMNRAPIYLRVPAGHARQWKKRCRDYNACGERVFFVQNNWYKHEYGPRYRKNKRGSWNNGQFERRSVYRGKHRNNTQGRGYNH</sequence>
<protein>
    <submittedName>
        <fullName evidence="3">Uncharacterized protein</fullName>
    </submittedName>
</protein>
<keyword evidence="2" id="KW-0732">Signal</keyword>
<name>A0A1R4HEJ7_9GAMM</name>
<feature type="chain" id="PRO_5012819955" evidence="2">
    <location>
        <begin position="24"/>
        <end position="139"/>
    </location>
</feature>